<organism evidence="1 2">
    <name type="scientific">Acinetobacter towneri</name>
    <dbReference type="NCBI Taxonomy" id="202956"/>
    <lineage>
        <taxon>Bacteria</taxon>
        <taxon>Pseudomonadati</taxon>
        <taxon>Pseudomonadota</taxon>
        <taxon>Gammaproteobacteria</taxon>
        <taxon>Moraxellales</taxon>
        <taxon>Moraxellaceae</taxon>
        <taxon>Acinetobacter</taxon>
    </lineage>
</organism>
<dbReference type="RefSeq" id="WP_154320632.1">
    <property type="nucleotide sequence ID" value="NZ_CP046045.1"/>
</dbReference>
<dbReference type="EMBL" id="CP046045">
    <property type="protein sequence ID" value="QGM27388.1"/>
    <property type="molecule type" value="Genomic_DNA"/>
</dbReference>
<proteinExistence type="predicted"/>
<gene>
    <name evidence="1" type="ORF">GJD93_06725</name>
</gene>
<sequence>MKYLLVGILVVIIGAFYLMSESNKADAERLKQAEIAHQQKLEQQKLEAIQYEKDAELKRLQAEKAKALKAEQDKLNSQKQTQAFEQQQQAKLKEIQLKKDMLQKYMDISNNWSRADLIAGSTARVALGNQVTELRKIRENLQKEKFYDCLEPAKKDLLEAMDSAIFNYVYFMQNDIALWKKQKEEKINYYNKLASSLEIYTACKQAL</sequence>
<reference evidence="2" key="1">
    <citation type="submission" date="2019-11" db="EMBL/GenBank/DDBJ databases">
        <title>Escherichia coli 1916D6.</title>
        <authorList>
            <person name="Yao H."/>
            <person name="Du X."/>
            <person name="Yu R."/>
            <person name="Li A."/>
        </authorList>
    </citation>
    <scope>NUCLEOTIDE SEQUENCE [LARGE SCALE GENOMIC DNA]</scope>
    <source>
        <strain evidence="2">19110F47</strain>
    </source>
</reference>
<name>A0AAP9KIX8_9GAMM</name>
<dbReference type="Proteomes" id="UP000405075">
    <property type="component" value="Chromosome"/>
</dbReference>
<protein>
    <submittedName>
        <fullName evidence="1">Uncharacterized protein</fullName>
    </submittedName>
</protein>
<dbReference type="AlphaFoldDB" id="A0AAP9KIX8"/>
<accession>A0AAP9KIX8</accession>
<evidence type="ECO:0000313" key="2">
    <source>
        <dbReference type="Proteomes" id="UP000405075"/>
    </source>
</evidence>
<evidence type="ECO:0000313" key="1">
    <source>
        <dbReference type="EMBL" id="QGM27388.1"/>
    </source>
</evidence>